<keyword evidence="2" id="KW-1185">Reference proteome</keyword>
<evidence type="ECO:0000313" key="2">
    <source>
        <dbReference type="Proteomes" id="UP001372526"/>
    </source>
</evidence>
<reference evidence="1 2" key="1">
    <citation type="submission" date="2024-01" db="EMBL/GenBank/DDBJ databases">
        <title>Seven novel Bacillus-like species.</title>
        <authorList>
            <person name="Liu G."/>
        </authorList>
    </citation>
    <scope>NUCLEOTIDE SEQUENCE [LARGE SCALE GENOMIC DNA]</scope>
    <source>
        <strain evidence="1 2">FJAT-51639</strain>
    </source>
</reference>
<accession>A0ABU8FL69</accession>
<name>A0ABU8FL69_9BACI</name>
<sequence length="132" mass="15296">MINSYERIKNSVAYGFEEYIDEEGLTVAQASAKILEEEARRLNYSPFTKSLYFVSIALEGLKSKQIADFIFNRLEGYFNIEDFEDSRDQKDIDQLCSDIELCKEMLKKGGYDIIETENTGRIEYILSLPSDF</sequence>
<proteinExistence type="predicted"/>
<evidence type="ECO:0000313" key="1">
    <source>
        <dbReference type="EMBL" id="MEI4803431.1"/>
    </source>
</evidence>
<dbReference type="Proteomes" id="UP001372526">
    <property type="component" value="Unassembled WGS sequence"/>
</dbReference>
<gene>
    <name evidence="1" type="ORF">WAZ07_19600</name>
</gene>
<dbReference type="RefSeq" id="WP_336473775.1">
    <property type="nucleotide sequence ID" value="NZ_JBAWSX010000014.1"/>
</dbReference>
<comment type="caution">
    <text evidence="1">The sequence shown here is derived from an EMBL/GenBank/DDBJ whole genome shotgun (WGS) entry which is preliminary data.</text>
</comment>
<dbReference type="EMBL" id="JBAWSX010000014">
    <property type="protein sequence ID" value="MEI4803431.1"/>
    <property type="molecule type" value="Genomic_DNA"/>
</dbReference>
<protein>
    <submittedName>
        <fullName evidence="1">Uncharacterized protein</fullName>
    </submittedName>
</protein>
<organism evidence="1 2">
    <name type="scientific">Bacillus bruguierae</name>
    <dbReference type="NCBI Taxonomy" id="3127667"/>
    <lineage>
        <taxon>Bacteria</taxon>
        <taxon>Bacillati</taxon>
        <taxon>Bacillota</taxon>
        <taxon>Bacilli</taxon>
        <taxon>Bacillales</taxon>
        <taxon>Bacillaceae</taxon>
        <taxon>Bacillus</taxon>
    </lineage>
</organism>